<feature type="domain" description="SCP" evidence="1">
    <location>
        <begin position="81"/>
        <end position="184"/>
    </location>
</feature>
<name>A0A931SB40_9BACT</name>
<organism evidence="2 3">
    <name type="scientific">Candidatus Sungiibacteriota bacterium</name>
    <dbReference type="NCBI Taxonomy" id="2750080"/>
    <lineage>
        <taxon>Bacteria</taxon>
        <taxon>Candidatus Sungiibacteriota</taxon>
    </lineage>
</organism>
<dbReference type="PANTHER" id="PTHR31157:SF1">
    <property type="entry name" value="SCP DOMAIN-CONTAINING PROTEIN"/>
    <property type="match status" value="1"/>
</dbReference>
<reference evidence="2" key="1">
    <citation type="submission" date="2020-07" db="EMBL/GenBank/DDBJ databases">
        <title>Huge and variable diversity of episymbiotic CPR bacteria and DPANN archaea in groundwater ecosystems.</title>
        <authorList>
            <person name="He C.Y."/>
            <person name="Keren R."/>
            <person name="Whittaker M."/>
            <person name="Farag I.F."/>
            <person name="Doudna J."/>
            <person name="Cate J.H.D."/>
            <person name="Banfield J.F."/>
        </authorList>
    </citation>
    <scope>NUCLEOTIDE SEQUENCE</scope>
    <source>
        <strain evidence="2">NC_groundwater_193_Ag_S-0.1um_51_7</strain>
    </source>
</reference>
<dbReference type="AlphaFoldDB" id="A0A931SB40"/>
<protein>
    <recommendedName>
        <fullName evidence="1">SCP domain-containing protein</fullName>
    </recommendedName>
</protein>
<proteinExistence type="predicted"/>
<comment type="caution">
    <text evidence="2">The sequence shown here is derived from an EMBL/GenBank/DDBJ whole genome shotgun (WGS) entry which is preliminary data.</text>
</comment>
<dbReference type="EMBL" id="JACOZA010000028">
    <property type="protein sequence ID" value="MBI2096741.1"/>
    <property type="molecule type" value="Genomic_DNA"/>
</dbReference>
<dbReference type="Gene3D" id="3.40.33.10">
    <property type="entry name" value="CAP"/>
    <property type="match status" value="1"/>
</dbReference>
<dbReference type="SUPFAM" id="SSF55797">
    <property type="entry name" value="PR-1-like"/>
    <property type="match status" value="1"/>
</dbReference>
<dbReference type="InterPro" id="IPR035940">
    <property type="entry name" value="CAP_sf"/>
</dbReference>
<accession>A0A931SB40</accession>
<sequence>MQRVLMFMKVLGIGLVVIGLLFFIGAEFLPADFFERLPEAEQRAIDAVEEVRREVLSPPPLRAVKEAPTSSLTRAGVLQWTNIERKSQGLLPLSGNAKLDAAAAAKVSDMFARQYFEHVSPAGVAAGDLAKEAGYEYIAIGENLALGNFENDRALVEAWMASPGHRANIMKASYQEIGVGVARGVFEGNRTWLAVQIFGRPRSACPDLDQALKASIEANEAELDLMQGTLAAERKEIEAMRGRSNPAYPSKIEAYNALIAEYNALVLETKNLVGDYNAGVQVFNRCVEGDITP</sequence>
<evidence type="ECO:0000259" key="1">
    <source>
        <dbReference type="Pfam" id="PF00188"/>
    </source>
</evidence>
<gene>
    <name evidence="2" type="ORF">HYT40_01115</name>
</gene>
<evidence type="ECO:0000313" key="2">
    <source>
        <dbReference type="EMBL" id="MBI2096741.1"/>
    </source>
</evidence>
<dbReference type="Pfam" id="PF00188">
    <property type="entry name" value="CAP"/>
    <property type="match status" value="1"/>
</dbReference>
<dbReference type="CDD" id="cd05379">
    <property type="entry name" value="CAP_bacterial"/>
    <property type="match status" value="1"/>
</dbReference>
<dbReference type="InterPro" id="IPR014044">
    <property type="entry name" value="CAP_dom"/>
</dbReference>
<dbReference type="PANTHER" id="PTHR31157">
    <property type="entry name" value="SCP DOMAIN-CONTAINING PROTEIN"/>
    <property type="match status" value="1"/>
</dbReference>
<dbReference type="Proteomes" id="UP000724148">
    <property type="component" value="Unassembled WGS sequence"/>
</dbReference>
<evidence type="ECO:0000313" key="3">
    <source>
        <dbReference type="Proteomes" id="UP000724148"/>
    </source>
</evidence>